<dbReference type="PANTHER" id="PTHR21096:SF0">
    <property type="entry name" value="PROTEIN FAM136A"/>
    <property type="match status" value="1"/>
</dbReference>
<keyword evidence="3" id="KW-1185">Reference proteome</keyword>
<dbReference type="EMBL" id="CAXLJM020000041">
    <property type="protein sequence ID" value="CAL8109524.1"/>
    <property type="molecule type" value="Genomic_DNA"/>
</dbReference>
<evidence type="ECO:0000313" key="3">
    <source>
        <dbReference type="Proteomes" id="UP001642540"/>
    </source>
</evidence>
<evidence type="ECO:0000313" key="2">
    <source>
        <dbReference type="EMBL" id="CAL8109524.1"/>
    </source>
</evidence>
<name>A0ABP1QPB4_9HEXA</name>
<gene>
    <name evidence="2" type="ORF">ODALV1_LOCUS13448</name>
</gene>
<dbReference type="PANTHER" id="PTHR21096">
    <property type="entry name" value="PROTEIN FAM136A"/>
    <property type="match status" value="1"/>
</dbReference>
<comment type="caution">
    <text evidence="2">The sequence shown here is derived from an EMBL/GenBank/DDBJ whole genome shotgun (WGS) entry which is preliminary data.</text>
</comment>
<reference evidence="2 3" key="1">
    <citation type="submission" date="2024-08" db="EMBL/GenBank/DDBJ databases">
        <authorList>
            <person name="Cucini C."/>
            <person name="Frati F."/>
        </authorList>
    </citation>
    <scope>NUCLEOTIDE SEQUENCE [LARGE SCALE GENOMIC DNA]</scope>
</reference>
<evidence type="ECO:0000256" key="1">
    <source>
        <dbReference type="ARBA" id="ARBA00009952"/>
    </source>
</evidence>
<sequence length="146" mass="16536">MSVSADAMDAQRRVQDEMGQVINEIDKSHLRRIQRQMHECAAKCCANEVATLEDTHGCIEKCSARVHVAQNYVQKEVGGFQERLQRCVLDCQDKSRDKLNANASEAEMMGLKNEFEHCAIRCVDDNLKLLPNLLKRMKASLDKASQ</sequence>
<protein>
    <recommendedName>
        <fullName evidence="4">Protein FAM136A</fullName>
    </recommendedName>
</protein>
<comment type="similarity">
    <text evidence="1">Belongs to the FAM136 family.</text>
</comment>
<dbReference type="InterPro" id="IPR008560">
    <property type="entry name" value="DUF842_euk"/>
</dbReference>
<evidence type="ECO:0008006" key="4">
    <source>
        <dbReference type="Google" id="ProtNLM"/>
    </source>
</evidence>
<accession>A0ABP1QPB4</accession>
<proteinExistence type="inferred from homology"/>
<dbReference type="Proteomes" id="UP001642540">
    <property type="component" value="Unassembled WGS sequence"/>
</dbReference>
<dbReference type="Pfam" id="PF05811">
    <property type="entry name" value="DUF842"/>
    <property type="match status" value="1"/>
</dbReference>
<organism evidence="2 3">
    <name type="scientific">Orchesella dallaii</name>
    <dbReference type="NCBI Taxonomy" id="48710"/>
    <lineage>
        <taxon>Eukaryota</taxon>
        <taxon>Metazoa</taxon>
        <taxon>Ecdysozoa</taxon>
        <taxon>Arthropoda</taxon>
        <taxon>Hexapoda</taxon>
        <taxon>Collembola</taxon>
        <taxon>Entomobryomorpha</taxon>
        <taxon>Entomobryoidea</taxon>
        <taxon>Orchesellidae</taxon>
        <taxon>Orchesellinae</taxon>
        <taxon>Orchesella</taxon>
    </lineage>
</organism>